<evidence type="ECO:0000256" key="2">
    <source>
        <dbReference type="SAM" id="Phobius"/>
    </source>
</evidence>
<dbReference type="GO" id="GO:0015628">
    <property type="term" value="P:protein secretion by the type II secretion system"/>
    <property type="evidence" value="ECO:0007669"/>
    <property type="project" value="TreeGrafter"/>
</dbReference>
<dbReference type="RefSeq" id="WP_065019366.1">
    <property type="nucleotide sequence ID" value="NZ_LZKG01000130.1"/>
</dbReference>
<keyword evidence="2" id="KW-1133">Transmembrane helix</keyword>
<evidence type="ECO:0000259" key="3">
    <source>
        <dbReference type="SMART" id="SM00278"/>
    </source>
</evidence>
<dbReference type="NCBIfam" id="TIGR00426">
    <property type="entry name" value="competence protein ComEA helix-hairpin-helix repeat region"/>
    <property type="match status" value="1"/>
</dbReference>
<dbReference type="AlphaFoldDB" id="A0A1A2XNL7"/>
<evidence type="ECO:0000256" key="1">
    <source>
        <dbReference type="SAM" id="MobiDB-lite"/>
    </source>
</evidence>
<dbReference type="GO" id="GO:0006281">
    <property type="term" value="P:DNA repair"/>
    <property type="evidence" value="ECO:0007669"/>
    <property type="project" value="InterPro"/>
</dbReference>
<dbReference type="EMBL" id="LZKG01000130">
    <property type="protein sequence ID" value="OBI26758.1"/>
    <property type="molecule type" value="Genomic_DNA"/>
</dbReference>
<feature type="compositionally biased region" description="Low complexity" evidence="1">
    <location>
        <begin position="1"/>
        <end position="18"/>
    </location>
</feature>
<dbReference type="Pfam" id="PF12836">
    <property type="entry name" value="HHH_3"/>
    <property type="match status" value="1"/>
</dbReference>
<dbReference type="InterPro" id="IPR010994">
    <property type="entry name" value="RuvA_2-like"/>
</dbReference>
<evidence type="ECO:0000313" key="5">
    <source>
        <dbReference type="Proteomes" id="UP000093943"/>
    </source>
</evidence>
<dbReference type="InterPro" id="IPR004509">
    <property type="entry name" value="Competence_ComEA_HhH"/>
</dbReference>
<feature type="domain" description="Helix-hairpin-helix DNA-binding motif class 1" evidence="3">
    <location>
        <begin position="263"/>
        <end position="282"/>
    </location>
</feature>
<feature type="transmembrane region" description="Helical" evidence="2">
    <location>
        <begin position="63"/>
        <end position="84"/>
    </location>
</feature>
<dbReference type="Gene3D" id="3.10.560.10">
    <property type="entry name" value="Outer membrane lipoprotein wza domain like"/>
    <property type="match status" value="1"/>
</dbReference>
<keyword evidence="2" id="KW-0812">Transmembrane</keyword>
<dbReference type="PANTHER" id="PTHR21180:SF32">
    <property type="entry name" value="ENDONUCLEASE_EXONUCLEASE_PHOSPHATASE FAMILY DOMAIN-CONTAINING PROTEIN 1"/>
    <property type="match status" value="1"/>
</dbReference>
<dbReference type="Gene3D" id="1.10.150.320">
    <property type="entry name" value="Photosystem II 12 kDa extrinsic protein"/>
    <property type="match status" value="1"/>
</dbReference>
<sequence>MAPELPGQRLQRRLGLLPAPDRSTDTPEPDDDADPNSLLPRWLPDGTADTGWLAKVRADPGRAGAITLAVIAAVAVLVTVFTVLRDQPAPVRSAKLPPVEMVSTASPRADEPAGAPAASGADQVVVSVVGLVHKPGLATLAPGARIADALTAAGGALDGADTLGLNLARPLVDGEQIVVGLAPPSGPPVLGSSVGAPSQAPEAPRTSTASTTAPAKPVLKPGERVNLNTATVEQLDALPGVGPVTAAAIVAWRETHGKFADVDQLGDVDGIGPARLEKLRALVRV</sequence>
<protein>
    <recommendedName>
        <fullName evidence="3">Helix-hairpin-helix DNA-binding motif class 1 domain-containing protein</fullName>
    </recommendedName>
</protein>
<organism evidence="4 5">
    <name type="scientific">Mycolicibacter sinensis (strain JDM601)</name>
    <name type="common">Mycobacterium sinense</name>
    <dbReference type="NCBI Taxonomy" id="875328"/>
    <lineage>
        <taxon>Bacteria</taxon>
        <taxon>Bacillati</taxon>
        <taxon>Actinomycetota</taxon>
        <taxon>Actinomycetes</taxon>
        <taxon>Mycobacteriales</taxon>
        <taxon>Mycobacteriaceae</taxon>
        <taxon>Mycolicibacter</taxon>
    </lineage>
</organism>
<feature type="region of interest" description="Disordered" evidence="1">
    <location>
        <begin position="189"/>
        <end position="219"/>
    </location>
</feature>
<reference evidence="5" key="1">
    <citation type="submission" date="2016-06" db="EMBL/GenBank/DDBJ databases">
        <authorList>
            <person name="Sutton G."/>
            <person name="Brinkac L."/>
            <person name="Sanka R."/>
            <person name="Adams M."/>
            <person name="Lau E."/>
            <person name="Sam S."/>
            <person name="Sreng N."/>
            <person name="Him V."/>
            <person name="Kerleguer A."/>
            <person name="Cheng S."/>
        </authorList>
    </citation>
    <scope>NUCLEOTIDE SEQUENCE [LARGE SCALE GENOMIC DNA]</scope>
    <source>
        <strain evidence="5">E1876</strain>
    </source>
</reference>
<dbReference type="GO" id="GO:0003677">
    <property type="term" value="F:DNA binding"/>
    <property type="evidence" value="ECO:0007669"/>
    <property type="project" value="InterPro"/>
</dbReference>
<dbReference type="PANTHER" id="PTHR21180">
    <property type="entry name" value="ENDONUCLEASE/EXONUCLEASE/PHOSPHATASE FAMILY DOMAIN-CONTAINING PROTEIN 1"/>
    <property type="match status" value="1"/>
</dbReference>
<proteinExistence type="predicted"/>
<dbReference type="InterPro" id="IPR003583">
    <property type="entry name" value="Hlx-hairpin-Hlx_DNA-bd_motif"/>
</dbReference>
<dbReference type="GO" id="GO:0015627">
    <property type="term" value="C:type II protein secretion system complex"/>
    <property type="evidence" value="ECO:0007669"/>
    <property type="project" value="TreeGrafter"/>
</dbReference>
<dbReference type="Pfam" id="PF10531">
    <property type="entry name" value="SLBB"/>
    <property type="match status" value="1"/>
</dbReference>
<dbReference type="InterPro" id="IPR019554">
    <property type="entry name" value="Soluble_ligand-bd"/>
</dbReference>
<gene>
    <name evidence="4" type="ORF">A5710_06455</name>
</gene>
<feature type="region of interest" description="Disordered" evidence="1">
    <location>
        <begin position="1"/>
        <end position="44"/>
    </location>
</feature>
<dbReference type="Proteomes" id="UP000093943">
    <property type="component" value="Unassembled WGS sequence"/>
</dbReference>
<comment type="caution">
    <text evidence="4">The sequence shown here is derived from an EMBL/GenBank/DDBJ whole genome shotgun (WGS) entry which is preliminary data.</text>
</comment>
<dbReference type="SMART" id="SM00278">
    <property type="entry name" value="HhH1"/>
    <property type="match status" value="2"/>
</dbReference>
<accession>A0A1A2XNL7</accession>
<feature type="compositionally biased region" description="Low complexity" evidence="1">
    <location>
        <begin position="189"/>
        <end position="217"/>
    </location>
</feature>
<name>A0A1A2XNL7_MYCSD</name>
<dbReference type="SUPFAM" id="SSF47781">
    <property type="entry name" value="RuvA domain 2-like"/>
    <property type="match status" value="1"/>
</dbReference>
<keyword evidence="2" id="KW-0472">Membrane</keyword>
<dbReference type="InterPro" id="IPR051675">
    <property type="entry name" value="Endo/Exo/Phosphatase_dom_1"/>
</dbReference>
<evidence type="ECO:0000313" key="4">
    <source>
        <dbReference type="EMBL" id="OBI26758.1"/>
    </source>
</evidence>
<feature type="domain" description="Helix-hairpin-helix DNA-binding motif class 1" evidence="3">
    <location>
        <begin position="233"/>
        <end position="252"/>
    </location>
</feature>